<dbReference type="NCBIfam" id="NF041278">
    <property type="entry name" value="CmcJ_NvfI_EfuI"/>
    <property type="match status" value="1"/>
</dbReference>
<name>A0AA40B350_9PEZI</name>
<dbReference type="Proteomes" id="UP001172101">
    <property type="component" value="Unassembled WGS sequence"/>
</dbReference>
<evidence type="ECO:0000313" key="3">
    <source>
        <dbReference type="Proteomes" id="UP001172101"/>
    </source>
</evidence>
<accession>A0AA40B350</accession>
<protein>
    <submittedName>
        <fullName evidence="2">Uncharacterized protein</fullName>
    </submittedName>
</protein>
<dbReference type="InterPro" id="IPR044053">
    <property type="entry name" value="AsaB-like"/>
</dbReference>
<dbReference type="GeneID" id="85329706"/>
<proteinExistence type="inferred from homology"/>
<sequence length="263" mass="30292">MRAKLKFLADLPLYDEKKPSTLYGFPDHIQPISNCEYEVHDGLMIQDTRGHEQEYHLDEHGFEFHHWPSKCDLSAAVFESNGNREEVWRYLKETITLTELVLQAPKAMCFDWGLRRTNADCEIRGQLDNLGDARYRALPPTNLMHCDYSYDGGLETLKIHLSPYEISEGRCKAKIINVWRPMQTVCCSPLVLCDRRTVHPKANDIVDVDQVAPTKAEQSITLTYRPTQGYHWLSNQQPEEVTIFTSWTSDQDDEIASAVPIFS</sequence>
<dbReference type="RefSeq" id="XP_060299675.1">
    <property type="nucleotide sequence ID" value="XM_060446436.1"/>
</dbReference>
<dbReference type="GO" id="GO:0016491">
    <property type="term" value="F:oxidoreductase activity"/>
    <property type="evidence" value="ECO:0007669"/>
    <property type="project" value="InterPro"/>
</dbReference>
<organism evidence="2 3">
    <name type="scientific">Lasiosphaeria miniovina</name>
    <dbReference type="NCBI Taxonomy" id="1954250"/>
    <lineage>
        <taxon>Eukaryota</taxon>
        <taxon>Fungi</taxon>
        <taxon>Dikarya</taxon>
        <taxon>Ascomycota</taxon>
        <taxon>Pezizomycotina</taxon>
        <taxon>Sordariomycetes</taxon>
        <taxon>Sordariomycetidae</taxon>
        <taxon>Sordariales</taxon>
        <taxon>Lasiosphaeriaceae</taxon>
        <taxon>Lasiosphaeria</taxon>
    </lineage>
</organism>
<gene>
    <name evidence="2" type="ORF">B0T26DRAFT_764105</name>
</gene>
<keyword evidence="3" id="KW-1185">Reference proteome</keyword>
<reference evidence="2" key="1">
    <citation type="submission" date="2023-06" db="EMBL/GenBank/DDBJ databases">
        <title>Genome-scale phylogeny and comparative genomics of the fungal order Sordariales.</title>
        <authorList>
            <consortium name="Lawrence Berkeley National Laboratory"/>
            <person name="Hensen N."/>
            <person name="Bonometti L."/>
            <person name="Westerberg I."/>
            <person name="Brannstrom I.O."/>
            <person name="Guillou S."/>
            <person name="Cros-Aarteil S."/>
            <person name="Calhoun S."/>
            <person name="Haridas S."/>
            <person name="Kuo A."/>
            <person name="Mondo S."/>
            <person name="Pangilinan J."/>
            <person name="Riley R."/>
            <person name="LaButti K."/>
            <person name="Andreopoulos B."/>
            <person name="Lipzen A."/>
            <person name="Chen C."/>
            <person name="Yanf M."/>
            <person name="Daum C."/>
            <person name="Ng V."/>
            <person name="Clum A."/>
            <person name="Steindorff A."/>
            <person name="Ohm R."/>
            <person name="Martin F."/>
            <person name="Silar P."/>
            <person name="Natvig D."/>
            <person name="Lalanne C."/>
            <person name="Gautier V."/>
            <person name="Ament-velasquez S.L."/>
            <person name="Kruys A."/>
            <person name="Hutchinson M.I."/>
            <person name="Powell A.J."/>
            <person name="Barry K."/>
            <person name="Miller A.N."/>
            <person name="Grigoriev I.V."/>
            <person name="Debuchy R."/>
            <person name="Gladieux P."/>
            <person name="Thoren M.H."/>
            <person name="Johannesson H."/>
        </authorList>
    </citation>
    <scope>NUCLEOTIDE SEQUENCE</scope>
    <source>
        <strain evidence="2">SMH2392-1A</strain>
    </source>
</reference>
<evidence type="ECO:0000256" key="1">
    <source>
        <dbReference type="ARBA" id="ARBA00023604"/>
    </source>
</evidence>
<dbReference type="PANTHER" id="PTHR34598:SF3">
    <property type="entry name" value="OXIDOREDUCTASE AN1597"/>
    <property type="match status" value="1"/>
</dbReference>
<comment type="caution">
    <text evidence="2">The sequence shown here is derived from an EMBL/GenBank/DDBJ whole genome shotgun (WGS) entry which is preliminary data.</text>
</comment>
<comment type="similarity">
    <text evidence="1">Belongs to the asaB hydroxylase/desaturase family.</text>
</comment>
<dbReference type="AlphaFoldDB" id="A0AA40B350"/>
<evidence type="ECO:0000313" key="2">
    <source>
        <dbReference type="EMBL" id="KAK0726819.1"/>
    </source>
</evidence>
<dbReference type="EMBL" id="JAUIRO010000002">
    <property type="protein sequence ID" value="KAK0726819.1"/>
    <property type="molecule type" value="Genomic_DNA"/>
</dbReference>
<dbReference type="PANTHER" id="PTHR34598">
    <property type="entry name" value="BLL6449 PROTEIN"/>
    <property type="match status" value="1"/>
</dbReference>